<keyword evidence="2" id="KW-0276">Fatty acid metabolism</keyword>
<keyword evidence="3" id="KW-0809">Transit peptide</keyword>
<dbReference type="GO" id="GO:0016836">
    <property type="term" value="F:hydro-lyase activity"/>
    <property type="evidence" value="ECO:0007669"/>
    <property type="project" value="TreeGrafter"/>
</dbReference>
<proteinExistence type="inferred from homology"/>
<protein>
    <recommendedName>
        <fullName evidence="6">Enoyl-CoA hydratase domain-containing protein 3, mitochondrial</fullName>
    </recommendedName>
</protein>
<dbReference type="InterPro" id="IPR001753">
    <property type="entry name" value="Enoyl-CoA_hydra/iso"/>
</dbReference>
<evidence type="ECO:0000313" key="7">
    <source>
        <dbReference type="EMBL" id="ADI22007.1"/>
    </source>
</evidence>
<dbReference type="Pfam" id="PF00378">
    <property type="entry name" value="ECH_1"/>
    <property type="match status" value="1"/>
</dbReference>
<comment type="similarity">
    <text evidence="1">Belongs to the enoyl-CoA hydratase/isomerase family.</text>
</comment>
<evidence type="ECO:0000256" key="1">
    <source>
        <dbReference type="ARBA" id="ARBA00005254"/>
    </source>
</evidence>
<dbReference type="Gene3D" id="1.10.12.10">
    <property type="entry name" value="Lyase 2-enoyl-coa Hydratase, Chain A, domain 2"/>
    <property type="match status" value="1"/>
</dbReference>
<dbReference type="GO" id="GO:0006631">
    <property type="term" value="P:fatty acid metabolic process"/>
    <property type="evidence" value="ECO:0007669"/>
    <property type="project" value="UniProtKB-KW"/>
</dbReference>
<dbReference type="InterPro" id="IPR029045">
    <property type="entry name" value="ClpP/crotonase-like_dom_sf"/>
</dbReference>
<comment type="function">
    <text evidence="5">May play a role in fatty acid biosynthesis and insulin sensitivity.</text>
</comment>
<name>E7C3I3_9BACT</name>
<evidence type="ECO:0000256" key="5">
    <source>
        <dbReference type="ARBA" id="ARBA00037410"/>
    </source>
</evidence>
<dbReference type="PANTHER" id="PTHR43602:SF1">
    <property type="entry name" value="ENOYL-COA HYDRATASE DOMAIN-CONTAINING PROTEIN 3, MITOCHONDRIAL"/>
    <property type="match status" value="1"/>
</dbReference>
<dbReference type="PANTHER" id="PTHR43602">
    <property type="match status" value="1"/>
</dbReference>
<dbReference type="AlphaFoldDB" id="E7C3I3"/>
<accession>E7C3I3</accession>
<keyword evidence="4" id="KW-0443">Lipid metabolism</keyword>
<reference evidence="7" key="1">
    <citation type="submission" date="2010-01" db="EMBL/GenBank/DDBJ databases">
        <title>Genome fragments of uncultured bacteria from the North Pacific subtropical Gyre.</title>
        <authorList>
            <person name="Pham V.D."/>
            <person name="Delong E.F."/>
        </authorList>
    </citation>
    <scope>NUCLEOTIDE SEQUENCE</scope>
</reference>
<dbReference type="InterPro" id="IPR052377">
    <property type="entry name" value="Mitochondrial_ECH-domain"/>
</dbReference>
<dbReference type="CDD" id="cd06558">
    <property type="entry name" value="crotonase-like"/>
    <property type="match status" value="1"/>
</dbReference>
<organism evidence="7">
    <name type="scientific">uncultured myxobacterium HF0200_01L06</name>
    <dbReference type="NCBI Taxonomy" id="723556"/>
    <lineage>
        <taxon>Bacteria</taxon>
        <taxon>Pseudomonadati</taxon>
        <taxon>Myxococcota</taxon>
        <taxon>Myxococcia</taxon>
        <taxon>Myxococcales</taxon>
        <taxon>environmental samples</taxon>
    </lineage>
</organism>
<evidence type="ECO:0000256" key="4">
    <source>
        <dbReference type="ARBA" id="ARBA00023098"/>
    </source>
</evidence>
<dbReference type="EMBL" id="GU567972">
    <property type="protein sequence ID" value="ADI22007.1"/>
    <property type="molecule type" value="Genomic_DNA"/>
</dbReference>
<evidence type="ECO:0000256" key="6">
    <source>
        <dbReference type="ARBA" id="ARBA00040545"/>
    </source>
</evidence>
<evidence type="ECO:0000256" key="3">
    <source>
        <dbReference type="ARBA" id="ARBA00022946"/>
    </source>
</evidence>
<dbReference type="SUPFAM" id="SSF52096">
    <property type="entry name" value="ClpP/crotonase"/>
    <property type="match status" value="1"/>
</dbReference>
<dbReference type="Gene3D" id="3.90.226.10">
    <property type="entry name" value="2-enoyl-CoA Hydratase, Chain A, domain 1"/>
    <property type="match status" value="1"/>
</dbReference>
<evidence type="ECO:0000256" key="2">
    <source>
        <dbReference type="ARBA" id="ARBA00022832"/>
    </source>
</evidence>
<dbReference type="InterPro" id="IPR014748">
    <property type="entry name" value="Enoyl-CoA_hydra_C"/>
</dbReference>
<sequence length="257" mass="27642">MKTVPVHSEREGDFVILTLCQPDRRNPLSQATLEALLAHLTQTGSSDARGVILAAEGPVFSAGHDYRDLDERDLEGTRELLSLCRDVMRTIQHLAQPVVAEVNGLATAGGCQLVASCDLAVAGSSSRFAVPGGRGGWFCTTPGVALARAVGRKHALEMLLTGDPIDADTALSWGLLNRVVPDEEVANATRELLARATRGSRVSKAIGKRAFYEQVDLDTESAYALATDVMASSSQEPDAREGIRAFLEKRRPRFNES</sequence>